<dbReference type="PANTHER" id="PTHR43798">
    <property type="entry name" value="MONOACYLGLYCEROL LIPASE"/>
    <property type="match status" value="1"/>
</dbReference>
<dbReference type="EMBL" id="JACHIU010000001">
    <property type="protein sequence ID" value="MBB6475299.1"/>
    <property type="molecule type" value="Genomic_DNA"/>
</dbReference>
<organism evidence="2 3">
    <name type="scientific">Sphaerisporangium rubeum</name>
    <dbReference type="NCBI Taxonomy" id="321317"/>
    <lineage>
        <taxon>Bacteria</taxon>
        <taxon>Bacillati</taxon>
        <taxon>Actinomycetota</taxon>
        <taxon>Actinomycetes</taxon>
        <taxon>Streptosporangiales</taxon>
        <taxon>Streptosporangiaceae</taxon>
        <taxon>Sphaerisporangium</taxon>
    </lineage>
</organism>
<proteinExistence type="predicted"/>
<name>A0A7X0III9_9ACTN</name>
<evidence type="ECO:0000313" key="3">
    <source>
        <dbReference type="Proteomes" id="UP000555564"/>
    </source>
</evidence>
<dbReference type="InterPro" id="IPR029058">
    <property type="entry name" value="AB_hydrolase_fold"/>
</dbReference>
<dbReference type="InterPro" id="IPR000073">
    <property type="entry name" value="AB_hydrolase_1"/>
</dbReference>
<dbReference type="RefSeq" id="WP_184984524.1">
    <property type="nucleotide sequence ID" value="NZ_BAAALO010000067.1"/>
</dbReference>
<accession>A0A7X0III9</accession>
<reference evidence="2 3" key="1">
    <citation type="submission" date="2020-08" db="EMBL/GenBank/DDBJ databases">
        <title>Sequencing the genomes of 1000 actinobacteria strains.</title>
        <authorList>
            <person name="Klenk H.-P."/>
        </authorList>
    </citation>
    <scope>NUCLEOTIDE SEQUENCE [LARGE SCALE GENOMIC DNA]</scope>
    <source>
        <strain evidence="2 3">DSM 44936</strain>
    </source>
</reference>
<keyword evidence="3" id="KW-1185">Reference proteome</keyword>
<dbReference type="Pfam" id="PF00561">
    <property type="entry name" value="Abhydrolase_1"/>
    <property type="match status" value="1"/>
</dbReference>
<dbReference type="GO" id="GO:0003824">
    <property type="term" value="F:catalytic activity"/>
    <property type="evidence" value="ECO:0007669"/>
    <property type="project" value="UniProtKB-ARBA"/>
</dbReference>
<dbReference type="Proteomes" id="UP000555564">
    <property type="component" value="Unassembled WGS sequence"/>
</dbReference>
<protein>
    <submittedName>
        <fullName evidence="2">Pimeloyl-ACP methyl ester carboxylesterase</fullName>
    </submittedName>
</protein>
<dbReference type="InterPro" id="IPR050266">
    <property type="entry name" value="AB_hydrolase_sf"/>
</dbReference>
<comment type="caution">
    <text evidence="2">The sequence shown here is derived from an EMBL/GenBank/DDBJ whole genome shotgun (WGS) entry which is preliminary data.</text>
</comment>
<sequence length="220" mass="24119">MLITAHVNGVGLAYWMEGTTGPPLILLHGRTANHTDWGTSIPYFAGRHRVYAVDLRGHGASEHTGDYSFPTMAQDLRALLDHLKLDRATVIGHSLGGVVAYHFAMTHPHRLDRLVLEDPPPPFPMIRPPVEEDDSTGFDWQMVHQTEAQFTTPDPTWPKALSQITTPTLIISGGQRSHVRAELLAPLIPGSHLTTLDTGHLVHSTDPNAFHTTVDAFLGA</sequence>
<evidence type="ECO:0000259" key="1">
    <source>
        <dbReference type="Pfam" id="PF00561"/>
    </source>
</evidence>
<dbReference type="Gene3D" id="3.40.50.1820">
    <property type="entry name" value="alpha/beta hydrolase"/>
    <property type="match status" value="2"/>
</dbReference>
<dbReference type="GO" id="GO:0016020">
    <property type="term" value="C:membrane"/>
    <property type="evidence" value="ECO:0007669"/>
    <property type="project" value="TreeGrafter"/>
</dbReference>
<dbReference type="SUPFAM" id="SSF53474">
    <property type="entry name" value="alpha/beta-Hydrolases"/>
    <property type="match status" value="1"/>
</dbReference>
<dbReference type="AlphaFoldDB" id="A0A7X0III9"/>
<evidence type="ECO:0000313" key="2">
    <source>
        <dbReference type="EMBL" id="MBB6475299.1"/>
    </source>
</evidence>
<gene>
    <name evidence="2" type="ORF">BJ992_004730</name>
</gene>
<feature type="domain" description="AB hydrolase-1" evidence="1">
    <location>
        <begin position="22"/>
        <end position="126"/>
    </location>
</feature>
<dbReference type="PANTHER" id="PTHR43798:SF33">
    <property type="entry name" value="HYDROLASE, PUTATIVE (AFU_ORTHOLOGUE AFUA_2G14860)-RELATED"/>
    <property type="match status" value="1"/>
</dbReference>
<dbReference type="PRINTS" id="PR00111">
    <property type="entry name" value="ABHYDROLASE"/>
</dbReference>